<comment type="caution">
    <text evidence="2">The sequence shown here is derived from an EMBL/GenBank/DDBJ whole genome shotgun (WGS) entry which is preliminary data.</text>
</comment>
<evidence type="ECO:0000313" key="2">
    <source>
        <dbReference type="EMBL" id="EER46436.1"/>
    </source>
</evidence>
<organism evidence="2 3">
    <name type="scientific">Actinobacillus minor NM305</name>
    <dbReference type="NCBI Taxonomy" id="637911"/>
    <lineage>
        <taxon>Bacteria</taxon>
        <taxon>Pseudomonadati</taxon>
        <taxon>Pseudomonadota</taxon>
        <taxon>Gammaproteobacteria</taxon>
        <taxon>Pasteurellales</taxon>
        <taxon>Pasteurellaceae</taxon>
        <taxon>Actinobacillus</taxon>
    </lineage>
</organism>
<evidence type="ECO:0008006" key="4">
    <source>
        <dbReference type="Google" id="ProtNLM"/>
    </source>
</evidence>
<accession>C5S3U6</accession>
<dbReference type="AlphaFoldDB" id="C5S3U6"/>
<dbReference type="Proteomes" id="UP000005532">
    <property type="component" value="Unassembled WGS sequence"/>
</dbReference>
<feature type="signal peptide" evidence="1">
    <location>
        <begin position="1"/>
        <end position="21"/>
    </location>
</feature>
<proteinExistence type="predicted"/>
<gene>
    <name evidence="2" type="ORF">AM305_01729</name>
</gene>
<evidence type="ECO:0000313" key="3">
    <source>
        <dbReference type="Proteomes" id="UP000005532"/>
    </source>
</evidence>
<name>C5S3U6_9PAST</name>
<dbReference type="RefSeq" id="WP_005825186.1">
    <property type="nucleotide sequence ID" value="NZ_ACQL01000112.1"/>
</dbReference>
<evidence type="ECO:0000256" key="1">
    <source>
        <dbReference type="SAM" id="SignalP"/>
    </source>
</evidence>
<dbReference type="EMBL" id="ACQL01000112">
    <property type="protein sequence ID" value="EER46436.1"/>
    <property type="molecule type" value="Genomic_DNA"/>
</dbReference>
<feature type="chain" id="PRO_5002957333" description="Periplasmic protein" evidence="1">
    <location>
        <begin position="22"/>
        <end position="358"/>
    </location>
</feature>
<protein>
    <recommendedName>
        <fullName evidence="4">Periplasmic protein</fullName>
    </recommendedName>
</protein>
<dbReference type="Gene3D" id="3.30.1660.40">
    <property type="entry name" value="FlgT, N-terminal domain"/>
    <property type="match status" value="1"/>
</dbReference>
<sequence length="358" mass="40735">MIFKKALLTGILLAGMSFANAKIFEAEGFGDSSEIAKRDAISNAIKFSVGEFIVNKEELTNETFNQKIVSYSNAYIKKINILSQEKQGDGYLVKVSVDIESQKLIAALKEMQISVVNNAVDQDTLNEVLNHFDKVEQNKNTENDFENLVTELLFSPYEEKKELVELKILGKLKALTPSERDEKEGLFPLKLDIEVSPSEEYLDGFRRLLQEAKEEENSSRIHAYEFDLNKNKGIGYPGEEFKRRYNLSDKARIIRDRLLNKNVFSNYNVIKMELIDNTDVFKEIRFQANSYIDSIEYTSTGEDLYKGGGTRGLQYVLLPSSDGASIRFSSGKAKLSLMFKLTKEEILNIKDLKLSFSN</sequence>
<dbReference type="InterPro" id="IPR038180">
    <property type="entry name" value="FlgT_N_sf"/>
</dbReference>
<dbReference type="OrthoDB" id="5677453at2"/>
<keyword evidence="1" id="KW-0732">Signal</keyword>
<reference evidence="2 3" key="1">
    <citation type="journal article" date="2010" name="Vet. Microbiol.">
        <title>Production of haemolysins by strains of the Actinobacillus minor/porcitonsillarum complex.</title>
        <authorList>
            <person name="Arya G."/>
            <person name="Niven D.F."/>
        </authorList>
    </citation>
    <scope>NUCLEOTIDE SEQUENCE [LARGE SCALE GENOMIC DNA]</scope>
    <source>
        <strain evidence="2 3">NM305</strain>
    </source>
</reference>